<dbReference type="SMART" id="SM00287">
    <property type="entry name" value="SH3b"/>
    <property type="match status" value="1"/>
</dbReference>
<evidence type="ECO:0000313" key="3">
    <source>
        <dbReference type="EMBL" id="MDV6234454.1"/>
    </source>
</evidence>
<proteinExistence type="predicted"/>
<protein>
    <submittedName>
        <fullName evidence="4">Peptide-binding protein</fullName>
    </submittedName>
    <submittedName>
        <fullName evidence="3">SH3 domain-containing protein</fullName>
    </submittedName>
</protein>
<feature type="domain" description="SH3b" evidence="2">
    <location>
        <begin position="25"/>
        <end position="90"/>
    </location>
</feature>
<reference evidence="3" key="3">
    <citation type="submission" date="2023-10" db="EMBL/GenBank/DDBJ databases">
        <authorList>
            <person name="Picardeau M."/>
            <person name="Thibeaux R."/>
        </authorList>
    </citation>
    <scope>NUCLEOTIDE SEQUENCE</scope>
    <source>
        <strain evidence="3">ATI7-C-A5</strain>
    </source>
</reference>
<sequence length="354" mass="40215">MYWKILSFLIVCFVFQALNAGEKKSPRYVVTLEGKLNVREKPKDGKVLFQLEKGEIVSINEDAQSEEWLAITTRTGAKGYAASEFLSKKPPADLENAVLFGSVYTSTEGSWFRSLALRIKNEWFSANDYSAEAYYLEKLKTQNKQKATVYQSTNVVGEFNPEKKETTGCQEVRVLKGSLFAFGKINTLETSTFGIFGSKIESKVRSERYTPSEKTGKQLDESIAAVFRKKHPKQEELKFLKRGDFYKIVSPDKGYVFVRYAIKLEVEEKSYYSALYELNGDVFGKKIFEKFDTLIGEQAFYGGQYHFLDAFDLDGNGTPILIIHHNGYDGFINEFMRLQNGKLQSMFLAGGDAC</sequence>
<gene>
    <name evidence="3" type="ORF">CH379_002285</name>
    <name evidence="4" type="ORF">CH379_12605</name>
</gene>
<dbReference type="InterPro" id="IPR003646">
    <property type="entry name" value="SH3-like_bac-type"/>
</dbReference>
<evidence type="ECO:0000259" key="2">
    <source>
        <dbReference type="SMART" id="SM00287"/>
    </source>
</evidence>
<dbReference type="OrthoDB" id="339054at2"/>
<keyword evidence="1" id="KW-0732">Signal</keyword>
<name>A0A2N0BI37_9LEPT</name>
<dbReference type="Pfam" id="PF08239">
    <property type="entry name" value="SH3_3"/>
    <property type="match status" value="1"/>
</dbReference>
<accession>A0A2N0BI37</accession>
<evidence type="ECO:0000313" key="5">
    <source>
        <dbReference type="Proteomes" id="UP000232122"/>
    </source>
</evidence>
<accession>A0A2N0B7L0</accession>
<evidence type="ECO:0000256" key="1">
    <source>
        <dbReference type="SAM" id="SignalP"/>
    </source>
</evidence>
<organism evidence="4">
    <name type="scientific">Leptospira ellisii</name>
    <dbReference type="NCBI Taxonomy" id="2023197"/>
    <lineage>
        <taxon>Bacteria</taxon>
        <taxon>Pseudomonadati</taxon>
        <taxon>Spirochaetota</taxon>
        <taxon>Spirochaetia</taxon>
        <taxon>Leptospirales</taxon>
        <taxon>Leptospiraceae</taxon>
        <taxon>Leptospira</taxon>
    </lineage>
</organism>
<dbReference type="Gene3D" id="2.30.30.40">
    <property type="entry name" value="SH3 Domains"/>
    <property type="match status" value="1"/>
</dbReference>
<comment type="caution">
    <text evidence="4">The sequence shown here is derived from an EMBL/GenBank/DDBJ whole genome shotgun (WGS) entry which is preliminary data.</text>
</comment>
<reference evidence="3 5" key="2">
    <citation type="journal article" date="2018" name="Microb. Genom.">
        <title>Deciphering the unexplored Leptospira diversity from soils uncovers genomic evolution to virulence.</title>
        <authorList>
            <person name="Thibeaux R."/>
            <person name="Iraola G."/>
            <person name="Ferres I."/>
            <person name="Bierque E."/>
            <person name="Girault D."/>
            <person name="Soupe-Gilbert M.E."/>
            <person name="Picardeau M."/>
            <person name="Goarant C."/>
        </authorList>
    </citation>
    <scope>NUCLEOTIDE SEQUENCE [LARGE SCALE GENOMIC DNA]</scope>
    <source>
        <strain evidence="3 5">ATI7-C-A5</strain>
    </source>
</reference>
<feature type="chain" id="PRO_5044577277" evidence="1">
    <location>
        <begin position="21"/>
        <end position="354"/>
    </location>
</feature>
<dbReference type="EMBL" id="NPEF02000001">
    <property type="protein sequence ID" value="MDV6234454.1"/>
    <property type="molecule type" value="Genomic_DNA"/>
</dbReference>
<evidence type="ECO:0000313" key="4">
    <source>
        <dbReference type="EMBL" id="PJZ92534.1"/>
    </source>
</evidence>
<keyword evidence="5" id="KW-1185">Reference proteome</keyword>
<reference evidence="4" key="1">
    <citation type="submission" date="2017-07" db="EMBL/GenBank/DDBJ databases">
        <title>Leptospira spp. isolated from tropical soils.</title>
        <authorList>
            <person name="Thibeaux R."/>
            <person name="Iraola G."/>
            <person name="Ferres I."/>
            <person name="Bierque E."/>
            <person name="Girault D."/>
            <person name="Soupe-Gilbert M.-E."/>
            <person name="Picardeau M."/>
            <person name="Goarant C."/>
        </authorList>
    </citation>
    <scope>NUCLEOTIDE SEQUENCE [LARGE SCALE GENOMIC DNA]</scope>
    <source>
        <strain evidence="4">ATI7-C-A5</strain>
    </source>
</reference>
<dbReference type="RefSeq" id="WP_100747795.1">
    <property type="nucleotide sequence ID" value="NZ_NPEF02000001.1"/>
</dbReference>
<dbReference type="AlphaFoldDB" id="A0A2N0BI37"/>
<dbReference type="Proteomes" id="UP000232122">
    <property type="component" value="Unassembled WGS sequence"/>
</dbReference>
<feature type="signal peptide" evidence="1">
    <location>
        <begin position="1"/>
        <end position="20"/>
    </location>
</feature>
<dbReference type="EMBL" id="NPEF01000126">
    <property type="protein sequence ID" value="PJZ92534.1"/>
    <property type="molecule type" value="Genomic_DNA"/>
</dbReference>